<organism evidence="3 4">
    <name type="scientific">Brassica napus</name>
    <name type="common">Rape</name>
    <dbReference type="NCBI Taxonomy" id="3708"/>
    <lineage>
        <taxon>Eukaryota</taxon>
        <taxon>Viridiplantae</taxon>
        <taxon>Streptophyta</taxon>
        <taxon>Embryophyta</taxon>
        <taxon>Tracheophyta</taxon>
        <taxon>Spermatophyta</taxon>
        <taxon>Magnoliopsida</taxon>
        <taxon>eudicotyledons</taxon>
        <taxon>Gunneridae</taxon>
        <taxon>Pentapetalae</taxon>
        <taxon>rosids</taxon>
        <taxon>malvids</taxon>
        <taxon>Brassicales</taxon>
        <taxon>Brassicaceae</taxon>
        <taxon>Brassiceae</taxon>
        <taxon>Brassica</taxon>
    </lineage>
</organism>
<feature type="compositionally biased region" description="Acidic residues" evidence="1">
    <location>
        <begin position="19"/>
        <end position="33"/>
    </location>
</feature>
<feature type="compositionally biased region" description="Basic and acidic residues" evidence="1">
    <location>
        <begin position="79"/>
        <end position="99"/>
    </location>
</feature>
<dbReference type="Proteomes" id="UP001295469">
    <property type="component" value="Chromosome A02"/>
</dbReference>
<feature type="region of interest" description="Disordered" evidence="1">
    <location>
        <begin position="418"/>
        <end position="453"/>
    </location>
</feature>
<feature type="compositionally biased region" description="Basic and acidic residues" evidence="1">
    <location>
        <begin position="418"/>
        <end position="429"/>
    </location>
</feature>
<name>A0A078HYW7_BRANA</name>
<dbReference type="GO" id="GO:0005634">
    <property type="term" value="C:nucleus"/>
    <property type="evidence" value="ECO:0000318"/>
    <property type="project" value="GO_Central"/>
</dbReference>
<dbReference type="EMBL" id="HG994356">
    <property type="protein sequence ID" value="CAF2144881.1"/>
    <property type="molecule type" value="Genomic_DNA"/>
</dbReference>
<dbReference type="STRING" id="3708.A0A078HYW7"/>
<dbReference type="PaxDb" id="3708-A0A078HYW7"/>
<dbReference type="AlphaFoldDB" id="A0A078HYW7"/>
<gene>
    <name evidence="3" type="primary">BnaAnng06810D</name>
    <name evidence="2" type="ORF">DARMORV10_A02P41460.1</name>
    <name evidence="3" type="ORF">GSBRNA2T00075550001</name>
</gene>
<feature type="compositionally biased region" description="Basic and acidic residues" evidence="1">
    <location>
        <begin position="223"/>
        <end position="244"/>
    </location>
</feature>
<dbReference type="GO" id="GO:0016593">
    <property type="term" value="C:Cdc73/Paf1 complex"/>
    <property type="evidence" value="ECO:0007669"/>
    <property type="project" value="InterPro"/>
</dbReference>
<protein>
    <submittedName>
        <fullName evidence="2">(rape) hypothetical protein</fullName>
    </submittedName>
    <submittedName>
        <fullName evidence="3">BnaAnng06810D protein</fullName>
    </submittedName>
</protein>
<reference evidence="2" key="3">
    <citation type="submission" date="2021-01" db="EMBL/GenBank/DDBJ databases">
        <authorList>
            <consortium name="Genoscope - CEA"/>
            <person name="William W."/>
        </authorList>
    </citation>
    <scope>NUCLEOTIDE SEQUENCE</scope>
</reference>
<feature type="compositionally biased region" description="Basic and acidic residues" evidence="1">
    <location>
        <begin position="114"/>
        <end position="139"/>
    </location>
</feature>
<dbReference type="Proteomes" id="UP000028999">
    <property type="component" value="Unassembled WGS sequence"/>
</dbReference>
<reference evidence="3 4" key="1">
    <citation type="journal article" date="2014" name="Science">
        <title>Plant genetics. Early allopolyploid evolution in the post-Neolithic Brassica napus oilseed genome.</title>
        <authorList>
            <person name="Chalhoub B."/>
            <person name="Denoeud F."/>
            <person name="Liu S."/>
            <person name="Parkin I.A."/>
            <person name="Tang H."/>
            <person name="Wang X."/>
            <person name="Chiquet J."/>
            <person name="Belcram H."/>
            <person name="Tong C."/>
            <person name="Samans B."/>
            <person name="Correa M."/>
            <person name="Da Silva C."/>
            <person name="Just J."/>
            <person name="Falentin C."/>
            <person name="Koh C.S."/>
            <person name="Le Clainche I."/>
            <person name="Bernard M."/>
            <person name="Bento P."/>
            <person name="Noel B."/>
            <person name="Labadie K."/>
            <person name="Alberti A."/>
            <person name="Charles M."/>
            <person name="Arnaud D."/>
            <person name="Guo H."/>
            <person name="Daviaud C."/>
            <person name="Alamery S."/>
            <person name="Jabbari K."/>
            <person name="Zhao M."/>
            <person name="Edger P.P."/>
            <person name="Chelaifa H."/>
            <person name="Tack D."/>
            <person name="Lassalle G."/>
            <person name="Mestiri I."/>
            <person name="Schnel N."/>
            <person name="Le Paslier M.C."/>
            <person name="Fan G."/>
            <person name="Renault V."/>
            <person name="Bayer P.E."/>
            <person name="Golicz A.A."/>
            <person name="Manoli S."/>
            <person name="Lee T.H."/>
            <person name="Thi V.H."/>
            <person name="Chalabi S."/>
            <person name="Hu Q."/>
            <person name="Fan C."/>
            <person name="Tollenaere R."/>
            <person name="Lu Y."/>
            <person name="Battail C."/>
            <person name="Shen J."/>
            <person name="Sidebottom C.H."/>
            <person name="Wang X."/>
            <person name="Canaguier A."/>
            <person name="Chauveau A."/>
            <person name="Berard A."/>
            <person name="Deniot G."/>
            <person name="Guan M."/>
            <person name="Liu Z."/>
            <person name="Sun F."/>
            <person name="Lim Y.P."/>
            <person name="Lyons E."/>
            <person name="Town C.D."/>
            <person name="Bancroft I."/>
            <person name="Wang X."/>
            <person name="Meng J."/>
            <person name="Ma J."/>
            <person name="Pires J.C."/>
            <person name="King G.J."/>
            <person name="Brunel D."/>
            <person name="Delourme R."/>
            <person name="Renard M."/>
            <person name="Aury J.M."/>
            <person name="Adams K.L."/>
            <person name="Batley J."/>
            <person name="Snowdon R.J."/>
            <person name="Tost J."/>
            <person name="Edwards D."/>
            <person name="Zhou Y."/>
            <person name="Hua W."/>
            <person name="Sharpe A.G."/>
            <person name="Paterson A.H."/>
            <person name="Guan C."/>
            <person name="Wincker P."/>
        </authorList>
    </citation>
    <scope>NUCLEOTIDE SEQUENCE [LARGE SCALE GENOMIC DNA]</scope>
    <source>
        <strain evidence="4">cv. Darmor-bzh</strain>
    </source>
</reference>
<dbReference type="EMBL" id="LK032536">
    <property type="protein sequence ID" value="CDY42856.1"/>
    <property type="molecule type" value="Genomic_DNA"/>
</dbReference>
<dbReference type="PANTHER" id="PTHR23146:SF5">
    <property type="entry name" value="LEO1-LIKE PROTEIN"/>
    <property type="match status" value="1"/>
</dbReference>
<dbReference type="InterPro" id="IPR007149">
    <property type="entry name" value="Leo1"/>
</dbReference>
<feature type="compositionally biased region" description="Acidic residues" evidence="1">
    <location>
        <begin position="558"/>
        <end position="580"/>
    </location>
</feature>
<feature type="compositionally biased region" description="Basic and acidic residues" evidence="1">
    <location>
        <begin position="184"/>
        <end position="199"/>
    </location>
</feature>
<proteinExistence type="predicted"/>
<dbReference type="OMA" id="TIRWREY"/>
<feature type="compositionally biased region" description="Basic and acidic residues" evidence="1">
    <location>
        <begin position="581"/>
        <end position="591"/>
    </location>
</feature>
<evidence type="ECO:0000313" key="3">
    <source>
        <dbReference type="EMBL" id="CDY42856.1"/>
    </source>
</evidence>
<feature type="compositionally biased region" description="Acidic residues" evidence="1">
    <location>
        <begin position="531"/>
        <end position="546"/>
    </location>
</feature>
<dbReference type="PANTHER" id="PTHR23146">
    <property type="entry name" value="LEO1 PROTEIN"/>
    <property type="match status" value="1"/>
</dbReference>
<sequence length="627" mass="72532">MVAGEVKRLEMMQNLFGDNSEEEEEEEEEEIDSEHESNPHPNDPSDEAEAGVEPGEEGEEAVVEVNVEAESEGEQGDVEPGHGESEAEREQSSQERDVAEPVEESEEEEEEERDERVVTKRRQDVVESGSERSGERRYESEDEEVEQTRIQRSPSEEKEEAPVAQSDVNIRNVFGSSDDEDAEEYVRNDIEPDEPRSPVEDEEGSEKDQRPDDMGLDDMIPEEDPRYESEDERVEARHRDRDRPVGPPMEVGVPFRPPPGDPEKMNMIKVSNIMGIDPKPFDAKTFVEEDIFESEEPGGKMRIRLANNIVRHRFVKGRDGKTYSESNARFVRWSDGSLQLLIGNEVLDITEQDARQDQNHLLVKHEKGILQSQGKIMKKMRFIPSSLTSNSHRLLTALVDSRQKKDFKVKNCVTDIDPEREKEKRERMENQNLKASTKLSQAREKVKRKYPLPVARRQLSTGYLEDALEEDEETDHYGSHRSNRGYEDDLEAEAQRERRIMNAKKSNKGFTGRSSMTSARPTRRQEYSESEREESEYETEEEEEEEERPRSRKRVKEPEDEYEEEEEEEVEEEDEEEEEAEGLRGDKDRGGGGRKRKGIESDEEEESPPRKAPTQRRMAMVYDSDED</sequence>
<reference evidence="3" key="2">
    <citation type="submission" date="2014-06" db="EMBL/GenBank/DDBJ databases">
        <authorList>
            <person name="Genoscope - CEA"/>
        </authorList>
    </citation>
    <scope>NUCLEOTIDE SEQUENCE</scope>
</reference>
<feature type="region of interest" description="Disordered" evidence="1">
    <location>
        <begin position="468"/>
        <end position="627"/>
    </location>
</feature>
<evidence type="ECO:0000256" key="1">
    <source>
        <dbReference type="SAM" id="MobiDB-lite"/>
    </source>
</evidence>
<dbReference type="Gramene" id="CDY42856">
    <property type="protein sequence ID" value="CDY42856"/>
    <property type="gene ID" value="GSBRNA2T00075550001"/>
</dbReference>
<feature type="compositionally biased region" description="Acidic residues" evidence="1">
    <location>
        <begin position="44"/>
        <end position="77"/>
    </location>
</feature>
<feature type="compositionally biased region" description="Acidic residues" evidence="1">
    <location>
        <begin position="100"/>
        <end position="113"/>
    </location>
</feature>
<dbReference type="GO" id="GO:0006368">
    <property type="term" value="P:transcription elongation by RNA polymerase II"/>
    <property type="evidence" value="ECO:0007669"/>
    <property type="project" value="InterPro"/>
</dbReference>
<dbReference type="GO" id="GO:1990269">
    <property type="term" value="F:RNA polymerase II C-terminal domain phosphoserine binding"/>
    <property type="evidence" value="ECO:0000318"/>
    <property type="project" value="GO_Central"/>
</dbReference>
<feature type="region of interest" description="Disordered" evidence="1">
    <location>
        <begin position="1"/>
        <end position="263"/>
    </location>
</feature>
<dbReference type="GO" id="GO:0032968">
    <property type="term" value="P:positive regulation of transcription elongation by RNA polymerase II"/>
    <property type="evidence" value="ECO:0000318"/>
    <property type="project" value="GO_Central"/>
</dbReference>
<feature type="compositionally biased region" description="Polar residues" evidence="1">
    <location>
        <begin position="430"/>
        <end position="440"/>
    </location>
</feature>
<feature type="compositionally biased region" description="Basic and acidic residues" evidence="1">
    <location>
        <begin position="1"/>
        <end position="10"/>
    </location>
</feature>
<accession>A0A078HYW7</accession>
<dbReference type="Pfam" id="PF04004">
    <property type="entry name" value="Leo1"/>
    <property type="match status" value="1"/>
</dbReference>
<keyword evidence="4" id="KW-1185">Reference proteome</keyword>
<feature type="compositionally biased region" description="Polar residues" evidence="1">
    <location>
        <begin position="508"/>
        <end position="520"/>
    </location>
</feature>
<evidence type="ECO:0000313" key="2">
    <source>
        <dbReference type="EMBL" id="CAF2144881.1"/>
    </source>
</evidence>
<evidence type="ECO:0000313" key="4">
    <source>
        <dbReference type="Proteomes" id="UP000028999"/>
    </source>
</evidence>